<evidence type="ECO:0000313" key="1">
    <source>
        <dbReference type="EMBL" id="CUK03443.1"/>
    </source>
</evidence>
<dbReference type="OrthoDB" id="9808310at2"/>
<organism evidence="1 2">
    <name type="scientific">Ruegeria denitrificans</name>
    <dbReference type="NCBI Taxonomy" id="1715692"/>
    <lineage>
        <taxon>Bacteria</taxon>
        <taxon>Pseudomonadati</taxon>
        <taxon>Pseudomonadota</taxon>
        <taxon>Alphaproteobacteria</taxon>
        <taxon>Rhodobacterales</taxon>
        <taxon>Roseobacteraceae</taxon>
        <taxon>Ruegeria</taxon>
    </lineage>
</organism>
<reference evidence="2" key="1">
    <citation type="submission" date="2015-09" db="EMBL/GenBank/DDBJ databases">
        <authorList>
            <person name="Rodrigo-Torres L."/>
            <person name="Arahal D.R."/>
        </authorList>
    </citation>
    <scope>NUCLEOTIDE SEQUENCE [LARGE SCALE GENOMIC DNA]</scope>
    <source>
        <strain evidence="2">CECT 5091</strain>
    </source>
</reference>
<dbReference type="EMBL" id="CYUD01000007">
    <property type="protein sequence ID" value="CUK03443.1"/>
    <property type="molecule type" value="Genomic_DNA"/>
</dbReference>
<protein>
    <submittedName>
        <fullName evidence="1">Putative peroxidase-related enzyme</fullName>
    </submittedName>
</protein>
<dbReference type="Gene3D" id="1.20.1290.10">
    <property type="entry name" value="AhpD-like"/>
    <property type="match status" value="1"/>
</dbReference>
<dbReference type="GO" id="GO:0004601">
    <property type="term" value="F:peroxidase activity"/>
    <property type="evidence" value="ECO:0007669"/>
    <property type="project" value="UniProtKB-KW"/>
</dbReference>
<keyword evidence="1" id="KW-0560">Oxidoreductase</keyword>
<proteinExistence type="predicted"/>
<keyword evidence="1" id="KW-0575">Peroxidase</keyword>
<accession>A0A0P1IBF6</accession>
<dbReference type="PANTHER" id="PTHR35446">
    <property type="entry name" value="SI:CH211-175M2.5"/>
    <property type="match status" value="1"/>
</dbReference>
<dbReference type="InterPro" id="IPR029032">
    <property type="entry name" value="AhpD-like"/>
</dbReference>
<dbReference type="AlphaFoldDB" id="A0A0P1IBF6"/>
<name>A0A0P1IBF6_9RHOB</name>
<sequence>MANFPSHDLTTAPEGSKPLLEKSQAAFGRLPGLHKVMAESPQHLEGYQVLHHLFVQTDFDNDEKTVVWQTINVENECHYCVPAHTGIAKMMKVSDEIIEALRNETPLPNAKLEALRTFTLQMMETRGNPSEEQLQAFFDAGYSHRAVLDVVLGLAQKTMSNYVNHMAQTPVDEVMRGFLWERKVSEPA</sequence>
<keyword evidence="2" id="KW-1185">Reference proteome</keyword>
<evidence type="ECO:0000313" key="2">
    <source>
        <dbReference type="Proteomes" id="UP000051260"/>
    </source>
</evidence>
<gene>
    <name evidence="1" type="ORF">RUE5091_02502</name>
</gene>
<dbReference type="SUPFAM" id="SSF69118">
    <property type="entry name" value="AhpD-like"/>
    <property type="match status" value="1"/>
</dbReference>
<dbReference type="RefSeq" id="WP_058282204.1">
    <property type="nucleotide sequence ID" value="NZ_CYUD01000007.1"/>
</dbReference>
<dbReference type="Proteomes" id="UP000051260">
    <property type="component" value="Unassembled WGS sequence"/>
</dbReference>
<dbReference type="PANTHER" id="PTHR35446:SF3">
    <property type="entry name" value="CMD DOMAIN-CONTAINING PROTEIN"/>
    <property type="match status" value="1"/>
</dbReference>
<dbReference type="STRING" id="1715692.RUE5091_02502"/>